<protein>
    <submittedName>
        <fullName evidence="1">Arylsulfatase A-like enzyme</fullName>
    </submittedName>
</protein>
<dbReference type="InterPro" id="IPR002591">
    <property type="entry name" value="Phosphodiest/P_Trfase"/>
</dbReference>
<dbReference type="RefSeq" id="WP_343056320.1">
    <property type="nucleotide sequence ID" value="NZ_JACICD010000014.1"/>
</dbReference>
<dbReference type="PANTHER" id="PTHR10151">
    <property type="entry name" value="ECTONUCLEOTIDE PYROPHOSPHATASE/PHOSPHODIESTERASE"/>
    <property type="match status" value="1"/>
</dbReference>
<comment type="caution">
    <text evidence="1">The sequence shown here is derived from an EMBL/GenBank/DDBJ whole genome shotgun (WGS) entry which is preliminary data.</text>
</comment>
<proteinExistence type="predicted"/>
<dbReference type="Proteomes" id="UP000533469">
    <property type="component" value="Unassembled WGS sequence"/>
</dbReference>
<dbReference type="Gene3D" id="3.40.720.10">
    <property type="entry name" value="Alkaline Phosphatase, subunit A"/>
    <property type="match status" value="2"/>
</dbReference>
<gene>
    <name evidence="1" type="ORF">FHS55_004408</name>
</gene>
<sequence length="451" mass="48287">MQERYAIMTSSMPCSMVWRPEMKRAVVVMLDGLRRDCVEPQHMPNLSRFRDVATVFEHHRSVVPSVTRVCSSSFTTGCRPMRHGIEGNSFALREGGGFTVHDTGKPGFLDAKRRLTGAALEQAGLAELLRDCGGSIVYSNVSPGAAYLHDPDGHGHVYHRAGCFGPGRVPLPETEALDIDESLAGDAAMTERFVADPLERRRPAFALLWLGHPDTTQHKVPLGSPAHLAALREADRNVGLVIERVEALRKEGDDILFVIGSDHGHQTVSEVVDVETAIADIGFADALDKSELVVVPNGTAVLIYASEAGRSRLHDLVAALRAQQWVGEVVFGPALAELGQCDARGLGVFVAMTSSEDPNAFGMPGLSHAAKPVAGKPDRLGCGQHGGLGRYEQSPFLAIQGGDFVPGGKRDEDTSLVDLAPTVLGHFGLSVAAMDGRPLQPARARPPVSKK</sequence>
<evidence type="ECO:0000313" key="2">
    <source>
        <dbReference type="Proteomes" id="UP000533469"/>
    </source>
</evidence>
<name>A0A839ZG60_9HYPH</name>
<dbReference type="InterPro" id="IPR017850">
    <property type="entry name" value="Alkaline_phosphatase_core_sf"/>
</dbReference>
<dbReference type="Pfam" id="PF01663">
    <property type="entry name" value="Phosphodiest"/>
    <property type="match status" value="1"/>
</dbReference>
<keyword evidence="2" id="KW-1185">Reference proteome</keyword>
<dbReference type="EMBL" id="JACICD010000014">
    <property type="protein sequence ID" value="MBB3773764.1"/>
    <property type="molecule type" value="Genomic_DNA"/>
</dbReference>
<dbReference type="PANTHER" id="PTHR10151:SF120">
    <property type="entry name" value="BIS(5'-ADENOSYL)-TRIPHOSPHATASE"/>
    <property type="match status" value="1"/>
</dbReference>
<accession>A0A839ZG60</accession>
<reference evidence="1 2" key="1">
    <citation type="submission" date="2020-08" db="EMBL/GenBank/DDBJ databases">
        <title>Genomic Encyclopedia of Type Strains, Phase IV (KMG-IV): sequencing the most valuable type-strain genomes for metagenomic binning, comparative biology and taxonomic classification.</title>
        <authorList>
            <person name="Goeker M."/>
        </authorList>
    </citation>
    <scope>NUCLEOTIDE SEQUENCE [LARGE SCALE GENOMIC DNA]</scope>
    <source>
        <strain evidence="1 2">DSM 5895</strain>
    </source>
</reference>
<evidence type="ECO:0000313" key="1">
    <source>
        <dbReference type="EMBL" id="MBB3773764.1"/>
    </source>
</evidence>
<dbReference type="GO" id="GO:0016787">
    <property type="term" value="F:hydrolase activity"/>
    <property type="evidence" value="ECO:0007669"/>
    <property type="project" value="UniProtKB-ARBA"/>
</dbReference>
<organism evidence="1 2">
    <name type="scientific">Ancylobacter tetraedralis</name>
    <dbReference type="NCBI Taxonomy" id="217068"/>
    <lineage>
        <taxon>Bacteria</taxon>
        <taxon>Pseudomonadati</taxon>
        <taxon>Pseudomonadota</taxon>
        <taxon>Alphaproteobacteria</taxon>
        <taxon>Hyphomicrobiales</taxon>
        <taxon>Xanthobacteraceae</taxon>
        <taxon>Ancylobacter</taxon>
    </lineage>
</organism>
<dbReference type="AlphaFoldDB" id="A0A839ZG60"/>
<dbReference type="SUPFAM" id="SSF53649">
    <property type="entry name" value="Alkaline phosphatase-like"/>
    <property type="match status" value="1"/>
</dbReference>